<organism evidence="1 2">
    <name type="scientific">Yarrowia lipolytica</name>
    <name type="common">Candida lipolytica</name>
    <dbReference type="NCBI Taxonomy" id="4952"/>
    <lineage>
        <taxon>Eukaryota</taxon>
        <taxon>Fungi</taxon>
        <taxon>Dikarya</taxon>
        <taxon>Ascomycota</taxon>
        <taxon>Saccharomycotina</taxon>
        <taxon>Dipodascomycetes</taxon>
        <taxon>Dipodascales</taxon>
        <taxon>Dipodascales incertae sedis</taxon>
        <taxon>Yarrowia</taxon>
    </lineage>
</organism>
<dbReference type="EMBL" id="KZ859069">
    <property type="protein sequence ID" value="RDW23675.1"/>
    <property type="molecule type" value="Genomic_DNA"/>
</dbReference>
<feature type="non-terminal residue" evidence="1">
    <location>
        <position position="95"/>
    </location>
</feature>
<reference evidence="1 2" key="1">
    <citation type="submission" date="2018-07" db="EMBL/GenBank/DDBJ databases">
        <title>Draft Genome Assemblies for Five Robust Yarrowia lipolytica Strains Exhibiting High Lipid Production and Pentose Sugar Utilization and Sugar Alcohol Secretion from Undetoxified Lignocellulosic Biomass Hydrolysates.</title>
        <authorList>
            <consortium name="DOE Joint Genome Institute"/>
            <person name="Walker C."/>
            <person name="Ryu S."/>
            <person name="Na H."/>
            <person name="Zane M."/>
            <person name="LaButti K."/>
            <person name="Lipzen A."/>
            <person name="Haridas S."/>
            <person name="Barry K."/>
            <person name="Grigoriev I.V."/>
            <person name="Quarterman J."/>
            <person name="Slininger P."/>
            <person name="Dien B."/>
            <person name="Trinh C.T."/>
        </authorList>
    </citation>
    <scope>NUCLEOTIDE SEQUENCE [LARGE SCALE GENOMIC DNA]</scope>
    <source>
        <strain evidence="1 2">YB392</strain>
    </source>
</reference>
<dbReference type="AlphaFoldDB" id="A0A371C001"/>
<evidence type="ECO:0000313" key="2">
    <source>
        <dbReference type="Proteomes" id="UP000256601"/>
    </source>
</evidence>
<name>A0A371C001_YARLL</name>
<gene>
    <name evidence="1" type="ORF">B0I71DRAFT_135551</name>
</gene>
<sequence>MLGWRIVSGSMRSVRVIKSITSTLLVLLARARTRTRTENPCKSRTQDFYLQRDQTHSERVLCRLLCLFIFETWTSQTVNNGKQRQPSGLHLPSFL</sequence>
<dbReference type="Proteomes" id="UP000256601">
    <property type="component" value="Unassembled WGS sequence"/>
</dbReference>
<protein>
    <submittedName>
        <fullName evidence="1">Uncharacterized protein</fullName>
    </submittedName>
</protein>
<proteinExistence type="predicted"/>
<evidence type="ECO:0000313" key="1">
    <source>
        <dbReference type="EMBL" id="RDW23675.1"/>
    </source>
</evidence>
<accession>A0A371C001</accession>